<dbReference type="AlphaFoldDB" id="A0A166IPC9"/>
<gene>
    <name evidence="2" type="ORF">FIBSPDRAFT_892218</name>
</gene>
<evidence type="ECO:0000313" key="2">
    <source>
        <dbReference type="EMBL" id="KZP20041.1"/>
    </source>
</evidence>
<dbReference type="EMBL" id="KV417558">
    <property type="protein sequence ID" value="KZP20041.1"/>
    <property type="molecule type" value="Genomic_DNA"/>
</dbReference>
<feature type="compositionally biased region" description="Low complexity" evidence="1">
    <location>
        <begin position="101"/>
        <end position="115"/>
    </location>
</feature>
<organism evidence="2">
    <name type="scientific">Athelia psychrophila</name>
    <dbReference type="NCBI Taxonomy" id="1759441"/>
    <lineage>
        <taxon>Eukaryota</taxon>
        <taxon>Fungi</taxon>
        <taxon>Dikarya</taxon>
        <taxon>Basidiomycota</taxon>
        <taxon>Agaricomycotina</taxon>
        <taxon>Agaricomycetes</taxon>
        <taxon>Agaricomycetidae</taxon>
        <taxon>Atheliales</taxon>
        <taxon>Atheliaceae</taxon>
        <taxon>Athelia</taxon>
    </lineage>
</organism>
<proteinExistence type="predicted"/>
<protein>
    <submittedName>
        <fullName evidence="2">Uncharacterized protein</fullName>
    </submittedName>
</protein>
<feature type="region of interest" description="Disordered" evidence="1">
    <location>
        <begin position="96"/>
        <end position="129"/>
    </location>
</feature>
<sequence>MPPLYQDKAGKLVNIDGVHVTSDLAILLATAMALGAYMSSINQEIQCDGPEGPLTTRTTVTIDFSVNWCTEDSLWSPPEGMPLAAAITLLLQGLTPRPGASSSSSHSSPSRSPSRGAMESPPCPPSTRSPSPLLCDVCLERWQLIVSPSDCDCDREAPTDIVEILE</sequence>
<name>A0A166IPC9_9AGAM</name>
<evidence type="ECO:0000256" key="1">
    <source>
        <dbReference type="SAM" id="MobiDB-lite"/>
    </source>
</evidence>
<reference evidence="2" key="1">
    <citation type="journal article" date="2016" name="Mol. Biol. Evol.">
        <title>Comparative Genomics of Early-Diverging Mushroom-Forming Fungi Provides Insights into the Origins of Lignocellulose Decay Capabilities.</title>
        <authorList>
            <person name="Nagy L.G."/>
            <person name="Riley R."/>
            <person name="Tritt A."/>
            <person name="Adam C."/>
            <person name="Daum C."/>
            <person name="Floudas D."/>
            <person name="Sun H."/>
            <person name="Yadav J.S."/>
            <person name="Pangilinan J."/>
            <person name="Larsson K.H."/>
            <person name="Matsuura K."/>
            <person name="Barry K."/>
            <person name="Labutti K."/>
            <person name="Kuo R."/>
            <person name="Ohm R.A."/>
            <person name="Bhattacharya S.S."/>
            <person name="Shirouzu T."/>
            <person name="Yoshinaga Y."/>
            <person name="Martin F.M."/>
            <person name="Grigoriev I.V."/>
            <person name="Hibbett D.S."/>
        </authorList>
    </citation>
    <scope>NUCLEOTIDE SEQUENCE [LARGE SCALE GENOMIC DNA]</scope>
    <source>
        <strain evidence="2">CBS 109695</strain>
    </source>
</reference>
<accession>A0A166IPC9</accession>